<evidence type="ECO:0000313" key="2">
    <source>
        <dbReference type="EMBL" id="PVY33588.1"/>
    </source>
</evidence>
<dbReference type="EMBL" id="QEKH01000050">
    <property type="protein sequence ID" value="PVY33588.1"/>
    <property type="molecule type" value="Genomic_DNA"/>
</dbReference>
<comment type="caution">
    <text evidence="2">The sequence shown here is derived from an EMBL/GenBank/DDBJ whole genome shotgun (WGS) entry which is preliminary data.</text>
</comment>
<proteinExistence type="predicted"/>
<dbReference type="NCBIfam" id="TIGR02622">
    <property type="entry name" value="CDP_4_6_dhtase"/>
    <property type="match status" value="1"/>
</dbReference>
<dbReference type="Gene3D" id="3.40.50.720">
    <property type="entry name" value="NAD(P)-binding Rossmann-like Domain"/>
    <property type="match status" value="1"/>
</dbReference>
<accession>A0A2U1ADC4</accession>
<sequence>MFGGVYEGRRVLVTGHSGFKGSWLAAWLVRLGARVCGVSLRPTFAPNHYSLLELPVESEWTNIREAAELRSILMDFKPEAVFHLAAQALVRVSYEEPALTVATNVMGTVNLLEACRAVKSVKSLVVVTSDKCYENRETMRPYQEEDAMGGFDLYSASKGCAELVTQAYRRSFFNPEEYGAKHSTLVATARAGNVIGGGDWAADRLVPDLVRAATQRRTEELRNPDAVRPWQHVLEPLSGYLELGRRLLEGRAEFAQAWNFGPSDGAMTVAEAAAEMSRVWPAVKFQAKPRPDAPHEAKLLLLDSTKAREQLGWRCVWDTPAAIRRTAEWYRDFYQLNAVNTTGDLDAYCECAEKEGLAWTK</sequence>
<gene>
    <name evidence="2" type="ORF">C8D82_1507</name>
</gene>
<evidence type="ECO:0000313" key="3">
    <source>
        <dbReference type="Proteomes" id="UP000245959"/>
    </source>
</evidence>
<dbReference type="InterPro" id="IPR013445">
    <property type="entry name" value="CDP_4_6_deHydtase"/>
</dbReference>
<feature type="domain" description="NAD(P)-binding" evidence="1">
    <location>
        <begin position="12"/>
        <end position="323"/>
    </location>
</feature>
<dbReference type="Pfam" id="PF16363">
    <property type="entry name" value="GDP_Man_Dehyd"/>
    <property type="match status" value="1"/>
</dbReference>
<evidence type="ECO:0000259" key="1">
    <source>
        <dbReference type="Pfam" id="PF16363"/>
    </source>
</evidence>
<dbReference type="Proteomes" id="UP000245959">
    <property type="component" value="Unassembled WGS sequence"/>
</dbReference>
<dbReference type="SUPFAM" id="SSF51735">
    <property type="entry name" value="NAD(P)-binding Rossmann-fold domains"/>
    <property type="match status" value="1"/>
</dbReference>
<dbReference type="GeneID" id="78297170"/>
<dbReference type="PANTHER" id="PTHR43000">
    <property type="entry name" value="DTDP-D-GLUCOSE 4,6-DEHYDRATASE-RELATED"/>
    <property type="match status" value="1"/>
</dbReference>
<dbReference type="RefSeq" id="WP_116885909.1">
    <property type="nucleotide sequence ID" value="NZ_CABMMC010000163.1"/>
</dbReference>
<reference evidence="2 3" key="1">
    <citation type="submission" date="2018-04" db="EMBL/GenBank/DDBJ databases">
        <title>Genomic Encyclopedia of Type Strains, Phase IV (KMG-IV): sequencing the most valuable type-strain genomes for metagenomic binning, comparative biology and taxonomic classification.</title>
        <authorList>
            <person name="Goeker M."/>
        </authorList>
    </citation>
    <scope>NUCLEOTIDE SEQUENCE [LARGE SCALE GENOMIC DNA]</scope>
    <source>
        <strain evidence="2 3">DSM 14823</strain>
    </source>
</reference>
<dbReference type="OrthoDB" id="9779041at2"/>
<name>A0A2U1ADC4_9BACT</name>
<keyword evidence="3" id="KW-1185">Reference proteome</keyword>
<dbReference type="InterPro" id="IPR016040">
    <property type="entry name" value="NAD(P)-bd_dom"/>
</dbReference>
<organism evidence="2 3">
    <name type="scientific">Victivallis vadensis</name>
    <dbReference type="NCBI Taxonomy" id="172901"/>
    <lineage>
        <taxon>Bacteria</taxon>
        <taxon>Pseudomonadati</taxon>
        <taxon>Lentisphaerota</taxon>
        <taxon>Lentisphaeria</taxon>
        <taxon>Victivallales</taxon>
        <taxon>Victivallaceae</taxon>
        <taxon>Victivallis</taxon>
    </lineage>
</organism>
<dbReference type="AlphaFoldDB" id="A0A2U1ADC4"/>
<dbReference type="Gene3D" id="3.90.25.10">
    <property type="entry name" value="UDP-galactose 4-epimerase, domain 1"/>
    <property type="match status" value="1"/>
</dbReference>
<dbReference type="InterPro" id="IPR036291">
    <property type="entry name" value="NAD(P)-bd_dom_sf"/>
</dbReference>
<protein>
    <submittedName>
        <fullName evidence="2">CDP-glucose 4,6-dehydratase</fullName>
    </submittedName>
</protein>